<evidence type="ECO:0000256" key="2">
    <source>
        <dbReference type="SAM" id="SignalP"/>
    </source>
</evidence>
<evidence type="ECO:0000313" key="4">
    <source>
        <dbReference type="Proteomes" id="UP001153620"/>
    </source>
</evidence>
<keyword evidence="4" id="KW-1185">Reference proteome</keyword>
<feature type="compositionally biased region" description="Low complexity" evidence="1">
    <location>
        <begin position="218"/>
        <end position="234"/>
    </location>
</feature>
<reference evidence="3" key="1">
    <citation type="submission" date="2022-01" db="EMBL/GenBank/DDBJ databases">
        <authorList>
            <person name="King R."/>
        </authorList>
    </citation>
    <scope>NUCLEOTIDE SEQUENCE</scope>
</reference>
<reference evidence="3" key="2">
    <citation type="submission" date="2022-10" db="EMBL/GenBank/DDBJ databases">
        <authorList>
            <consortium name="ENA_rothamsted_submissions"/>
            <consortium name="culmorum"/>
            <person name="King R."/>
        </authorList>
    </citation>
    <scope>NUCLEOTIDE SEQUENCE</scope>
</reference>
<dbReference type="AlphaFoldDB" id="A0A9P0NAZ8"/>
<evidence type="ECO:0000313" key="3">
    <source>
        <dbReference type="EMBL" id="CAH1708959.1"/>
    </source>
</evidence>
<feature type="chain" id="PRO_5040346677" evidence="2">
    <location>
        <begin position="17"/>
        <end position="262"/>
    </location>
</feature>
<feature type="compositionally biased region" description="Polar residues" evidence="1">
    <location>
        <begin position="244"/>
        <end position="262"/>
    </location>
</feature>
<feature type="region of interest" description="Disordered" evidence="1">
    <location>
        <begin position="193"/>
        <end position="262"/>
    </location>
</feature>
<organism evidence="3 4">
    <name type="scientific">Chironomus riparius</name>
    <dbReference type="NCBI Taxonomy" id="315576"/>
    <lineage>
        <taxon>Eukaryota</taxon>
        <taxon>Metazoa</taxon>
        <taxon>Ecdysozoa</taxon>
        <taxon>Arthropoda</taxon>
        <taxon>Hexapoda</taxon>
        <taxon>Insecta</taxon>
        <taxon>Pterygota</taxon>
        <taxon>Neoptera</taxon>
        <taxon>Endopterygota</taxon>
        <taxon>Diptera</taxon>
        <taxon>Nematocera</taxon>
        <taxon>Chironomoidea</taxon>
        <taxon>Chironomidae</taxon>
        <taxon>Chironominae</taxon>
        <taxon>Chironomus</taxon>
    </lineage>
</organism>
<proteinExistence type="predicted"/>
<dbReference type="Proteomes" id="UP001153620">
    <property type="component" value="Chromosome 1"/>
</dbReference>
<accession>A0A9P0NAZ8</accession>
<evidence type="ECO:0000256" key="1">
    <source>
        <dbReference type="SAM" id="MobiDB-lite"/>
    </source>
</evidence>
<protein>
    <submittedName>
        <fullName evidence="3">Uncharacterized protein</fullName>
    </submittedName>
</protein>
<keyword evidence="2" id="KW-0732">Signal</keyword>
<name>A0A9P0NAZ8_9DIPT</name>
<gene>
    <name evidence="3" type="ORF">CHIRRI_LOCUS951</name>
</gene>
<sequence length="262" mass="26260">MLTFGIICALVATASAGYASSGAGGSAGLYSNYNSGYGSKYPYTNNYVGYSSVGAAPYVPVVTPFDIQQYIAQLNAFQANLWYQNLAQQAAIQNSVAANINAIRDQALYGNRFGYGGYGAGGGAFAGSGASTGSYGGVGGGSTYGGSYNNPGYATPVVNRFGGGGGSYSSTGHGGYSGGSNYAASGGSVGGGHQTGFAHVSPPRLDSRFGDEGVVTHSVGTPGFSGVSSFSSSSDINGVRNRESGTSVNNNGKVTTYYNRGS</sequence>
<dbReference type="EMBL" id="OU895877">
    <property type="protein sequence ID" value="CAH1708959.1"/>
    <property type="molecule type" value="Genomic_DNA"/>
</dbReference>
<feature type="signal peptide" evidence="2">
    <location>
        <begin position="1"/>
        <end position="16"/>
    </location>
</feature>